<dbReference type="InterPro" id="IPR029479">
    <property type="entry name" value="Nitroreductase"/>
</dbReference>
<evidence type="ECO:0000256" key="3">
    <source>
        <dbReference type="ARBA" id="ARBA00022643"/>
    </source>
</evidence>
<keyword evidence="2" id="KW-0285">Flavoprotein</keyword>
<dbReference type="Gene3D" id="3.40.109.10">
    <property type="entry name" value="NADH Oxidase"/>
    <property type="match status" value="1"/>
</dbReference>
<evidence type="ECO:0000313" key="7">
    <source>
        <dbReference type="Proteomes" id="UP000198833"/>
    </source>
</evidence>
<protein>
    <submittedName>
        <fullName evidence="6">Nitroreductase family protein</fullName>
    </submittedName>
</protein>
<dbReference type="RefSeq" id="WP_412457637.1">
    <property type="nucleotide sequence ID" value="NZ_FOEN01000009.1"/>
</dbReference>
<feature type="domain" description="Nitroreductase" evidence="5">
    <location>
        <begin position="7"/>
        <end position="62"/>
    </location>
</feature>
<dbReference type="GO" id="GO:0016491">
    <property type="term" value="F:oxidoreductase activity"/>
    <property type="evidence" value="ECO:0007669"/>
    <property type="project" value="UniProtKB-KW"/>
</dbReference>
<sequence length="156" mass="17653">MDRFFQGVADSYLAAQNAMNAIESMGLGGAFLGSILDNPQALVDLLQLPPLTFPLLGLGFGYPDDQPDLKPRMPFSLKLGENTYPYQKNYLLALADYDQEMTHYYDTRFKNRRSDSFTNQVVKQIERNKPLRARLLQVVESQGFDLGLDKANNPEN</sequence>
<comment type="similarity">
    <text evidence="1">Belongs to the flavin oxidoreductase frp family.</text>
</comment>
<dbReference type="Pfam" id="PF00881">
    <property type="entry name" value="Nitroreductase"/>
    <property type="match status" value="1"/>
</dbReference>
<keyword evidence="4" id="KW-0560">Oxidoreductase</keyword>
<dbReference type="PANTHER" id="PTHR43425:SF2">
    <property type="entry name" value="OXYGEN-INSENSITIVE NADPH NITROREDUCTASE"/>
    <property type="match status" value="1"/>
</dbReference>
<keyword evidence="7" id="KW-1185">Reference proteome</keyword>
<keyword evidence="3" id="KW-0288">FMN</keyword>
<name>A0A1H9FK98_9LACT</name>
<gene>
    <name evidence="6" type="ORF">SAMN04488558_10977</name>
</gene>
<evidence type="ECO:0000259" key="5">
    <source>
        <dbReference type="Pfam" id="PF00881"/>
    </source>
</evidence>
<evidence type="ECO:0000256" key="1">
    <source>
        <dbReference type="ARBA" id="ARBA00008366"/>
    </source>
</evidence>
<dbReference type="InterPro" id="IPR016446">
    <property type="entry name" value="Flavin_OxRdtase_Frp"/>
</dbReference>
<reference evidence="6 7" key="1">
    <citation type="submission" date="2016-10" db="EMBL/GenBank/DDBJ databases">
        <authorList>
            <person name="de Groot N.N."/>
        </authorList>
    </citation>
    <scope>NUCLEOTIDE SEQUENCE [LARGE SCALE GENOMIC DNA]</scope>
    <source>
        <strain evidence="6 7">DSM 15695</strain>
    </source>
</reference>
<organism evidence="6 7">
    <name type="scientific">Ignavigranum ruoffiae</name>
    <dbReference type="NCBI Taxonomy" id="89093"/>
    <lineage>
        <taxon>Bacteria</taxon>
        <taxon>Bacillati</taxon>
        <taxon>Bacillota</taxon>
        <taxon>Bacilli</taxon>
        <taxon>Lactobacillales</taxon>
        <taxon>Aerococcaceae</taxon>
        <taxon>Ignavigranum</taxon>
    </lineage>
</organism>
<dbReference type="EMBL" id="FOEN01000009">
    <property type="protein sequence ID" value="SEQ38309.1"/>
    <property type="molecule type" value="Genomic_DNA"/>
</dbReference>
<dbReference type="InterPro" id="IPR000415">
    <property type="entry name" value="Nitroreductase-like"/>
</dbReference>
<dbReference type="AlphaFoldDB" id="A0A1H9FK98"/>
<dbReference type="Proteomes" id="UP000198833">
    <property type="component" value="Unassembled WGS sequence"/>
</dbReference>
<dbReference type="SUPFAM" id="SSF55469">
    <property type="entry name" value="FMN-dependent nitroreductase-like"/>
    <property type="match status" value="1"/>
</dbReference>
<evidence type="ECO:0000256" key="4">
    <source>
        <dbReference type="ARBA" id="ARBA00023002"/>
    </source>
</evidence>
<evidence type="ECO:0000256" key="2">
    <source>
        <dbReference type="ARBA" id="ARBA00022630"/>
    </source>
</evidence>
<dbReference type="PANTHER" id="PTHR43425">
    <property type="entry name" value="OXYGEN-INSENSITIVE NADPH NITROREDUCTASE"/>
    <property type="match status" value="1"/>
</dbReference>
<accession>A0A1H9FK98</accession>
<evidence type="ECO:0000313" key="6">
    <source>
        <dbReference type="EMBL" id="SEQ38309.1"/>
    </source>
</evidence>
<proteinExistence type="inferred from homology"/>
<dbReference type="STRING" id="89093.SAMN04488558_10977"/>